<sequence>MNTLHPARLAARFSPPLTEAVAGRLLTEPRFADRIEALFSLDVAPSVSEADGILISLGREPLEQLAGHAGVVLHARRILQEIRGPVISDFVAHFGEPALVAARAHADLSADRQAPEEGTEFQIIADDGIACLAAWLSDLPPILHMRAALSWPDDDSLPHTNDPVILSHGPQIMRRLALEQKDIR</sequence>
<reference evidence="2" key="1">
    <citation type="submission" date="2018-09" db="EMBL/GenBank/DDBJ databases">
        <title>Acidovorax cavernicola nov. sp. isolated from Gruta de las Maravillas (Aracena, Spain).</title>
        <authorList>
            <person name="Jurado V."/>
            <person name="Gutierrez-Patricio S."/>
            <person name="Gonzalez-Pimentel J.L."/>
            <person name="Miller A.Z."/>
            <person name="Laiz L."/>
            <person name="Saiz-Jimenez C."/>
        </authorList>
    </citation>
    <scope>NUCLEOTIDE SEQUENCE [LARGE SCALE GENOMIC DNA]</scope>
    <source>
        <strain evidence="2">1011MAR3C25</strain>
    </source>
</reference>
<dbReference type="EMBL" id="QZCG01000001">
    <property type="protein sequence ID" value="RJE89485.1"/>
    <property type="molecule type" value="Genomic_DNA"/>
</dbReference>
<gene>
    <name evidence="1" type="ORF">D3P04_02340</name>
</gene>
<evidence type="ECO:0000313" key="1">
    <source>
        <dbReference type="EMBL" id="RJE89485.1"/>
    </source>
</evidence>
<dbReference type="AlphaFoldDB" id="A0A418T8D1"/>
<organism evidence="1 2">
    <name type="scientific">Paracoccus onubensis</name>
    <dbReference type="NCBI Taxonomy" id="1675788"/>
    <lineage>
        <taxon>Bacteria</taxon>
        <taxon>Pseudomonadati</taxon>
        <taxon>Pseudomonadota</taxon>
        <taxon>Alphaproteobacteria</taxon>
        <taxon>Rhodobacterales</taxon>
        <taxon>Paracoccaceae</taxon>
        <taxon>Paracoccus</taxon>
    </lineage>
</organism>
<evidence type="ECO:0000313" key="2">
    <source>
        <dbReference type="Proteomes" id="UP000284202"/>
    </source>
</evidence>
<comment type="caution">
    <text evidence="1">The sequence shown here is derived from an EMBL/GenBank/DDBJ whole genome shotgun (WGS) entry which is preliminary data.</text>
</comment>
<keyword evidence="2" id="KW-1185">Reference proteome</keyword>
<dbReference type="RefSeq" id="WP_119745471.1">
    <property type="nucleotide sequence ID" value="NZ_QZCG01000001.1"/>
</dbReference>
<name>A0A418T8D1_9RHOB</name>
<protein>
    <submittedName>
        <fullName evidence="1">Uncharacterized protein</fullName>
    </submittedName>
</protein>
<proteinExistence type="predicted"/>
<dbReference type="Proteomes" id="UP000284202">
    <property type="component" value="Unassembled WGS sequence"/>
</dbReference>
<accession>A0A418T8D1</accession>